<name>A0AA39G1R5_MICHY</name>
<evidence type="ECO:0000313" key="1">
    <source>
        <dbReference type="EMBL" id="KAK0179925.1"/>
    </source>
</evidence>
<reference evidence="1" key="1">
    <citation type="journal article" date="2023" name="bioRxiv">
        <title>Scaffold-level genome assemblies of two parasitoid biocontrol wasps reveal the parthenogenesis mechanism and an associated novel virus.</title>
        <authorList>
            <person name="Inwood S."/>
            <person name="Skelly J."/>
            <person name="Guhlin J."/>
            <person name="Harrop T."/>
            <person name="Goldson S."/>
            <person name="Dearden P."/>
        </authorList>
    </citation>
    <scope>NUCLEOTIDE SEQUENCE</scope>
    <source>
        <strain evidence="1">Lincoln</strain>
        <tissue evidence="1">Whole body</tissue>
    </source>
</reference>
<dbReference type="InterPro" id="IPR009112">
    <property type="entry name" value="GTP_CycHdrlase_I_reg"/>
</dbReference>
<keyword evidence="2" id="KW-1185">Reference proteome</keyword>
<evidence type="ECO:0000313" key="2">
    <source>
        <dbReference type="Proteomes" id="UP001168972"/>
    </source>
</evidence>
<dbReference type="InterPro" id="IPR036717">
    <property type="entry name" value="GFRP_sf"/>
</dbReference>
<dbReference type="EMBL" id="JAQQBR010000003">
    <property type="protein sequence ID" value="KAK0179925.1"/>
    <property type="molecule type" value="Genomic_DNA"/>
</dbReference>
<dbReference type="Proteomes" id="UP001168972">
    <property type="component" value="Unassembled WGS sequence"/>
</dbReference>
<proteinExistence type="predicted"/>
<gene>
    <name evidence="1" type="ORF">PV327_005622</name>
</gene>
<protein>
    <submittedName>
        <fullName evidence="1">Uncharacterized protein</fullName>
    </submittedName>
</protein>
<sequence length="93" mass="10284">MSHKLVQLDVNDTYYYIAVKGSPFSVDCTVFGLSSDEIFALCKRYPNSGSEVVNGVMIKGPPLAIINTMAELGYRVISSTGEAEVLWTLYREI</sequence>
<organism evidence="1 2">
    <name type="scientific">Microctonus hyperodae</name>
    <name type="common">Parasitoid wasp</name>
    <dbReference type="NCBI Taxonomy" id="165561"/>
    <lineage>
        <taxon>Eukaryota</taxon>
        <taxon>Metazoa</taxon>
        <taxon>Ecdysozoa</taxon>
        <taxon>Arthropoda</taxon>
        <taxon>Hexapoda</taxon>
        <taxon>Insecta</taxon>
        <taxon>Pterygota</taxon>
        <taxon>Neoptera</taxon>
        <taxon>Endopterygota</taxon>
        <taxon>Hymenoptera</taxon>
        <taxon>Apocrita</taxon>
        <taxon>Ichneumonoidea</taxon>
        <taxon>Braconidae</taxon>
        <taxon>Euphorinae</taxon>
        <taxon>Microctonus</taxon>
    </lineage>
</organism>
<dbReference type="AlphaFoldDB" id="A0AA39G1R5"/>
<dbReference type="Gene3D" id="3.30.1410.10">
    <property type="entry name" value="GTP cyclohydrolase I feedback regulatory protein GFRP"/>
    <property type="match status" value="1"/>
</dbReference>
<accession>A0AA39G1R5</accession>
<reference evidence="1" key="2">
    <citation type="submission" date="2023-03" db="EMBL/GenBank/DDBJ databases">
        <authorList>
            <person name="Inwood S.N."/>
            <person name="Skelly J.G."/>
            <person name="Guhlin J."/>
            <person name="Harrop T.W.R."/>
            <person name="Goldson S.G."/>
            <person name="Dearden P.K."/>
        </authorList>
    </citation>
    <scope>NUCLEOTIDE SEQUENCE</scope>
    <source>
        <strain evidence="1">Lincoln</strain>
        <tissue evidence="1">Whole body</tissue>
    </source>
</reference>
<dbReference type="GO" id="GO:0009890">
    <property type="term" value="P:negative regulation of biosynthetic process"/>
    <property type="evidence" value="ECO:0007669"/>
    <property type="project" value="InterPro"/>
</dbReference>
<comment type="caution">
    <text evidence="1">The sequence shown here is derived from an EMBL/GenBank/DDBJ whole genome shotgun (WGS) entry which is preliminary data.</text>
</comment>
<dbReference type="Pfam" id="PF06399">
    <property type="entry name" value="GFRP"/>
    <property type="match status" value="1"/>
</dbReference>